<dbReference type="Pfam" id="PF13561">
    <property type="entry name" value="adh_short_C2"/>
    <property type="match status" value="1"/>
</dbReference>
<keyword evidence="5" id="KW-1185">Reference proteome</keyword>
<organism evidence="4 5">
    <name type="scientific">Caballeronia udeis</name>
    <dbReference type="NCBI Taxonomy" id="1232866"/>
    <lineage>
        <taxon>Bacteria</taxon>
        <taxon>Pseudomonadati</taxon>
        <taxon>Pseudomonadota</taxon>
        <taxon>Betaproteobacteria</taxon>
        <taxon>Burkholderiales</taxon>
        <taxon>Burkholderiaceae</taxon>
        <taxon>Caballeronia</taxon>
    </lineage>
</organism>
<evidence type="ECO:0000256" key="3">
    <source>
        <dbReference type="SAM" id="MobiDB-lite"/>
    </source>
</evidence>
<reference evidence="4 5" key="1">
    <citation type="submission" date="2024-10" db="EMBL/GenBank/DDBJ databases">
        <authorList>
            <person name="Deangelis K."/>
            <person name="Huntemann M."/>
            <person name="Clum A."/>
            <person name="Wang J."/>
            <person name="Palaniappan K."/>
            <person name="Ritter S."/>
            <person name="Chen I.-M."/>
            <person name="Stamatis D."/>
            <person name="Reddy T."/>
            <person name="O'Malley R."/>
            <person name="Daum C."/>
            <person name="Ng V."/>
            <person name="Ivanova N."/>
            <person name="Kyrpides N."/>
            <person name="Woyke T."/>
        </authorList>
    </citation>
    <scope>NUCLEOTIDE SEQUENCE [LARGE SCALE GENOMIC DNA]</scope>
    <source>
        <strain evidence="4 5">GAS97</strain>
    </source>
</reference>
<evidence type="ECO:0000313" key="4">
    <source>
        <dbReference type="EMBL" id="MFK4446964.1"/>
    </source>
</evidence>
<dbReference type="PRINTS" id="PR00081">
    <property type="entry name" value="GDHRDH"/>
</dbReference>
<name>A0ABW8MTD5_9BURK</name>
<sequence length="325" mass="34564">MASATRTISSAAGGPCRPHERLALNSPDVYAARRTGKPSRDRTHLYLASTTVCPWRVFEFGANAHRFHTYRSQRPDQHLIPSIQSGGFIMNTSQKVVVVTGASQGIGAELVKAFRKLDYRVVATARSVSPSDDPNIVTIAGDIADPATARRVISEGVARFGRIDTLVNNAGIFIAKPFTNYTAEDFAAMTGVNVGGFFYITQLAIAEMEKNASGHVVNITTSLTDHAVDGIPSVLASLTKGGLNAATKSLAIEYSKKGIRANAVSPGIIKSPMHPQETHATLDAMHPMGHMGEMSDIVNAVLYLDAAPFVTGEILHVDGGQSAGH</sequence>
<dbReference type="SUPFAM" id="SSF51735">
    <property type="entry name" value="NAD(P)-binding Rossmann-fold domains"/>
    <property type="match status" value="1"/>
</dbReference>
<dbReference type="InterPro" id="IPR002347">
    <property type="entry name" value="SDR_fam"/>
</dbReference>
<dbReference type="PANTHER" id="PTHR43639:SF1">
    <property type="entry name" value="SHORT-CHAIN DEHYDROGENASE_REDUCTASE FAMILY PROTEIN"/>
    <property type="match status" value="1"/>
</dbReference>
<evidence type="ECO:0000313" key="5">
    <source>
        <dbReference type="Proteomes" id="UP001620514"/>
    </source>
</evidence>
<proteinExistence type="inferred from homology"/>
<reference evidence="4 5" key="2">
    <citation type="submission" date="2024-11" db="EMBL/GenBank/DDBJ databases">
        <title>Using genomics to understand microbial adaptation to soil warming.</title>
        <authorList>
            <person name="Deangelis K.M. PhD."/>
        </authorList>
    </citation>
    <scope>NUCLEOTIDE SEQUENCE [LARGE SCALE GENOMIC DNA]</scope>
    <source>
        <strain evidence="4 5">GAS97</strain>
    </source>
</reference>
<dbReference type="CDD" id="cd05233">
    <property type="entry name" value="SDR_c"/>
    <property type="match status" value="1"/>
</dbReference>
<dbReference type="EMBL" id="JBIYDN010000030">
    <property type="protein sequence ID" value="MFK4446964.1"/>
    <property type="molecule type" value="Genomic_DNA"/>
</dbReference>
<evidence type="ECO:0000256" key="1">
    <source>
        <dbReference type="ARBA" id="ARBA00006484"/>
    </source>
</evidence>
<dbReference type="Proteomes" id="UP001620514">
    <property type="component" value="Unassembled WGS sequence"/>
</dbReference>
<comment type="similarity">
    <text evidence="1">Belongs to the short-chain dehydrogenases/reductases (SDR) family.</text>
</comment>
<comment type="caution">
    <text evidence="4">The sequence shown here is derived from an EMBL/GenBank/DDBJ whole genome shotgun (WGS) entry which is preliminary data.</text>
</comment>
<feature type="region of interest" description="Disordered" evidence="3">
    <location>
        <begin position="1"/>
        <end position="20"/>
    </location>
</feature>
<accession>A0ABW8MTD5</accession>
<dbReference type="InterPro" id="IPR036291">
    <property type="entry name" value="NAD(P)-bd_dom_sf"/>
</dbReference>
<dbReference type="PANTHER" id="PTHR43639">
    <property type="entry name" value="OXIDOREDUCTASE, SHORT-CHAIN DEHYDROGENASE/REDUCTASE FAMILY (AFU_ORTHOLOGUE AFUA_5G02870)"/>
    <property type="match status" value="1"/>
</dbReference>
<dbReference type="Gene3D" id="3.40.50.720">
    <property type="entry name" value="NAD(P)-binding Rossmann-like Domain"/>
    <property type="match status" value="1"/>
</dbReference>
<gene>
    <name evidence="4" type="ORF">ABH943_006996</name>
</gene>
<evidence type="ECO:0000256" key="2">
    <source>
        <dbReference type="ARBA" id="ARBA00023002"/>
    </source>
</evidence>
<keyword evidence="2" id="KW-0560">Oxidoreductase</keyword>
<dbReference type="PRINTS" id="PR00080">
    <property type="entry name" value="SDRFAMILY"/>
</dbReference>
<feature type="compositionally biased region" description="Polar residues" evidence="3">
    <location>
        <begin position="1"/>
        <end position="10"/>
    </location>
</feature>
<protein>
    <submittedName>
        <fullName evidence="4">NAD(P)-dependent dehydrogenase (Short-subunit alcohol dehydrogenase family)</fullName>
    </submittedName>
</protein>